<dbReference type="InterPro" id="IPR000014">
    <property type="entry name" value="PAS"/>
</dbReference>
<evidence type="ECO:0000256" key="2">
    <source>
        <dbReference type="SAM" id="Coils"/>
    </source>
</evidence>
<gene>
    <name evidence="7" type="ORF">CRU91_02925</name>
</gene>
<keyword evidence="2" id="KW-0175">Coiled coil</keyword>
<dbReference type="Gene3D" id="1.10.287.950">
    <property type="entry name" value="Methyl-accepting chemotaxis protein"/>
    <property type="match status" value="1"/>
</dbReference>
<dbReference type="AlphaFoldDB" id="A0A366MVZ7"/>
<evidence type="ECO:0000259" key="4">
    <source>
        <dbReference type="PROSITE" id="PS50112"/>
    </source>
</evidence>
<protein>
    <submittedName>
        <fullName evidence="7">Chemotaxis protein</fullName>
    </submittedName>
</protein>
<dbReference type="Proteomes" id="UP000252669">
    <property type="component" value="Unassembled WGS sequence"/>
</dbReference>
<dbReference type="GO" id="GO:0016020">
    <property type="term" value="C:membrane"/>
    <property type="evidence" value="ECO:0007669"/>
    <property type="project" value="InterPro"/>
</dbReference>
<dbReference type="SUPFAM" id="SSF58104">
    <property type="entry name" value="Methyl-accepting chemotaxis protein (MCP) signaling domain"/>
    <property type="match status" value="1"/>
</dbReference>
<accession>A0A366MVZ7</accession>
<dbReference type="InterPro" id="IPR035965">
    <property type="entry name" value="PAS-like_dom_sf"/>
</dbReference>
<proteinExistence type="predicted"/>
<evidence type="ECO:0000256" key="1">
    <source>
        <dbReference type="PROSITE-ProRule" id="PRU00284"/>
    </source>
</evidence>
<evidence type="ECO:0000313" key="8">
    <source>
        <dbReference type="Proteomes" id="UP000252669"/>
    </source>
</evidence>
<feature type="domain" description="T-SNARE coiled-coil homology" evidence="6">
    <location>
        <begin position="414"/>
        <end position="476"/>
    </location>
</feature>
<dbReference type="InterPro" id="IPR013655">
    <property type="entry name" value="PAS_fold_3"/>
</dbReference>
<dbReference type="SMART" id="SM00283">
    <property type="entry name" value="MA"/>
    <property type="match status" value="1"/>
</dbReference>
<feature type="coiled-coil region" evidence="2">
    <location>
        <begin position="249"/>
        <end position="276"/>
    </location>
</feature>
<dbReference type="SUPFAM" id="SSF55785">
    <property type="entry name" value="PYP-like sensor domain (PAS domain)"/>
    <property type="match status" value="2"/>
</dbReference>
<dbReference type="Pfam" id="PF08447">
    <property type="entry name" value="PAS_3"/>
    <property type="match status" value="2"/>
</dbReference>
<feature type="domain" description="PAS" evidence="4">
    <location>
        <begin position="143"/>
        <end position="173"/>
    </location>
</feature>
<dbReference type="PANTHER" id="PTHR24422:SF10">
    <property type="entry name" value="CHEMOTAXIS PROTEIN METHYLTRANSFERASE 2"/>
    <property type="match status" value="1"/>
</dbReference>
<feature type="domain" description="Methyl-accepting transducer" evidence="3">
    <location>
        <begin position="255"/>
        <end position="484"/>
    </location>
</feature>
<dbReference type="InterPro" id="IPR000727">
    <property type="entry name" value="T_SNARE_dom"/>
</dbReference>
<dbReference type="RefSeq" id="WP_113893234.1">
    <property type="nucleotide sequence ID" value="NZ_JANJGA010000001.1"/>
</dbReference>
<keyword evidence="1" id="KW-0807">Transducer</keyword>
<dbReference type="InterPro" id="IPR001610">
    <property type="entry name" value="PAC"/>
</dbReference>
<dbReference type="InterPro" id="IPR000700">
    <property type="entry name" value="PAS-assoc_C"/>
</dbReference>
<evidence type="ECO:0000259" key="5">
    <source>
        <dbReference type="PROSITE" id="PS50113"/>
    </source>
</evidence>
<dbReference type="PROSITE" id="PS50111">
    <property type="entry name" value="CHEMOTAXIS_TRANSDUC_2"/>
    <property type="match status" value="1"/>
</dbReference>
<dbReference type="Pfam" id="PF00015">
    <property type="entry name" value="MCPsignal"/>
    <property type="match status" value="1"/>
</dbReference>
<sequence>MFFLNKEDKLQLKAINQNYATIVFRNDGTIIKANKLFLDTMGYTLNEIIGKHHKIFCDKRFVESKEYQEAWDTLNKGKSITSEFKRIKKDGEAVFLRASYMPISNKNGKVVQVIKLAQDITKKRLKDLYYLGQINAINKSQAVIEFDMQGIILNANKNFLDTLGYSLDEIMGKHHSIFCEESYRNSNAYKEFWEKLNKGEYDAGEYLRIGKNSKKVYIQASYNPILDLDGIPFKVVKYATDITLKKNTMFDIGKEIEDLTKSLKQLQNASTSMVNEAKTSMEGSKAITVSIEELNQAFQELSTKVEIMLSSITNIFNTTSQSEKVVFELKSQSKDTAIAMNKLNEESIKIGDTINVITQIAFQTNILSLNAAVEAATAGEAGKGFAVVAGEVRNLATRSNEAAKDITSAIEFIQSLVRNSLESIHNIDDKVEKISLMSSNISSSISDQKNISNELASTALETSQTLNQITTNMVKVSSSSSNTQIEAQSTKDSSNNLISISNNLIDTLKVLN</sequence>
<dbReference type="PROSITE" id="PS50112">
    <property type="entry name" value="PAS"/>
    <property type="match status" value="1"/>
</dbReference>
<organism evidence="7 8">
    <name type="scientific">Aliarcobacter vitoriensis</name>
    <dbReference type="NCBI Taxonomy" id="2011099"/>
    <lineage>
        <taxon>Bacteria</taxon>
        <taxon>Pseudomonadati</taxon>
        <taxon>Campylobacterota</taxon>
        <taxon>Epsilonproteobacteria</taxon>
        <taxon>Campylobacterales</taxon>
        <taxon>Arcobacteraceae</taxon>
        <taxon>Aliarcobacter</taxon>
    </lineage>
</organism>
<dbReference type="OrthoDB" id="9765776at2"/>
<evidence type="ECO:0000259" key="6">
    <source>
        <dbReference type="PROSITE" id="PS50192"/>
    </source>
</evidence>
<dbReference type="PANTHER" id="PTHR24422">
    <property type="entry name" value="CHEMOTAXIS PROTEIN METHYLTRANSFERASE"/>
    <property type="match status" value="1"/>
</dbReference>
<name>A0A366MVZ7_9BACT</name>
<dbReference type="CDD" id="cd00130">
    <property type="entry name" value="PAS"/>
    <property type="match status" value="2"/>
</dbReference>
<evidence type="ECO:0000259" key="3">
    <source>
        <dbReference type="PROSITE" id="PS50111"/>
    </source>
</evidence>
<dbReference type="SMART" id="SM00086">
    <property type="entry name" value="PAC"/>
    <property type="match status" value="2"/>
</dbReference>
<feature type="domain" description="PAC" evidence="5">
    <location>
        <begin position="80"/>
        <end position="132"/>
    </location>
</feature>
<dbReference type="InterPro" id="IPR004089">
    <property type="entry name" value="MCPsignal_dom"/>
</dbReference>
<keyword evidence="8" id="KW-1185">Reference proteome</keyword>
<dbReference type="PROSITE" id="PS50192">
    <property type="entry name" value="T_SNARE"/>
    <property type="match status" value="1"/>
</dbReference>
<reference evidence="7 8" key="1">
    <citation type="submission" date="2017-10" db="EMBL/GenBank/DDBJ databases">
        <title>Genomics of the genus Arcobacter.</title>
        <authorList>
            <person name="Perez-Cataluna A."/>
            <person name="Figueras M.J."/>
        </authorList>
    </citation>
    <scope>NUCLEOTIDE SEQUENCE [LARGE SCALE GENOMIC DNA]</scope>
    <source>
        <strain evidence="7 8">CECT 9230</strain>
    </source>
</reference>
<dbReference type="InterPro" id="IPR050903">
    <property type="entry name" value="Bact_Chemotaxis_MeTrfase"/>
</dbReference>
<dbReference type="SMART" id="SM00091">
    <property type="entry name" value="PAS"/>
    <property type="match status" value="2"/>
</dbReference>
<dbReference type="PROSITE" id="PS50113">
    <property type="entry name" value="PAC"/>
    <property type="match status" value="1"/>
</dbReference>
<dbReference type="Gene3D" id="3.30.450.20">
    <property type="entry name" value="PAS domain"/>
    <property type="match status" value="2"/>
</dbReference>
<evidence type="ECO:0000313" key="7">
    <source>
        <dbReference type="EMBL" id="RBQ29572.1"/>
    </source>
</evidence>
<dbReference type="EMBL" id="PDKB01000004">
    <property type="protein sequence ID" value="RBQ29572.1"/>
    <property type="molecule type" value="Genomic_DNA"/>
</dbReference>
<dbReference type="GO" id="GO:0007165">
    <property type="term" value="P:signal transduction"/>
    <property type="evidence" value="ECO:0007669"/>
    <property type="project" value="UniProtKB-KW"/>
</dbReference>
<dbReference type="NCBIfam" id="TIGR00229">
    <property type="entry name" value="sensory_box"/>
    <property type="match status" value="2"/>
</dbReference>
<comment type="caution">
    <text evidence="7">The sequence shown here is derived from an EMBL/GenBank/DDBJ whole genome shotgun (WGS) entry which is preliminary data.</text>
</comment>